<dbReference type="EMBL" id="NMUH01000765">
    <property type="protein sequence ID" value="MQL84489.1"/>
    <property type="molecule type" value="Genomic_DNA"/>
</dbReference>
<dbReference type="OrthoDB" id="1600564at2759"/>
<dbReference type="SUPFAM" id="SSF52266">
    <property type="entry name" value="SGNH hydrolase"/>
    <property type="match status" value="1"/>
</dbReference>
<dbReference type="InterPro" id="IPR001087">
    <property type="entry name" value="GDSL"/>
</dbReference>
<evidence type="ECO:0000256" key="8">
    <source>
        <dbReference type="SAM" id="SignalP"/>
    </source>
</evidence>
<dbReference type="PANTHER" id="PTHR45650:SF2">
    <property type="entry name" value="OS06G0560700 PROTEIN"/>
    <property type="match status" value="1"/>
</dbReference>
<comment type="similarity">
    <text evidence="2">Belongs to the 'GDSL' lipolytic enzyme family.</text>
</comment>
<name>A0A843UY04_COLES</name>
<evidence type="ECO:0000256" key="6">
    <source>
        <dbReference type="ARBA" id="ARBA00022963"/>
    </source>
</evidence>
<keyword evidence="7" id="KW-0443">Lipid metabolism</keyword>
<proteinExistence type="inferred from homology"/>
<keyword evidence="3" id="KW-0964">Secreted</keyword>
<keyword evidence="10" id="KW-1185">Reference proteome</keyword>
<evidence type="ECO:0000256" key="7">
    <source>
        <dbReference type="ARBA" id="ARBA00023098"/>
    </source>
</evidence>
<feature type="chain" id="PRO_5033059564" description="GDSL esterase/lipase" evidence="8">
    <location>
        <begin position="37"/>
        <end position="393"/>
    </location>
</feature>
<dbReference type="Proteomes" id="UP000652761">
    <property type="component" value="Unassembled WGS sequence"/>
</dbReference>
<keyword evidence="5" id="KW-0378">Hydrolase</keyword>
<dbReference type="Pfam" id="PF00657">
    <property type="entry name" value="Lipase_GDSL"/>
    <property type="match status" value="1"/>
</dbReference>
<dbReference type="GO" id="GO:0016788">
    <property type="term" value="F:hydrolase activity, acting on ester bonds"/>
    <property type="evidence" value="ECO:0007669"/>
    <property type="project" value="InterPro"/>
</dbReference>
<organism evidence="9 10">
    <name type="scientific">Colocasia esculenta</name>
    <name type="common">Wild taro</name>
    <name type="synonym">Arum esculentum</name>
    <dbReference type="NCBI Taxonomy" id="4460"/>
    <lineage>
        <taxon>Eukaryota</taxon>
        <taxon>Viridiplantae</taxon>
        <taxon>Streptophyta</taxon>
        <taxon>Embryophyta</taxon>
        <taxon>Tracheophyta</taxon>
        <taxon>Spermatophyta</taxon>
        <taxon>Magnoliopsida</taxon>
        <taxon>Liliopsida</taxon>
        <taxon>Araceae</taxon>
        <taxon>Aroideae</taxon>
        <taxon>Colocasieae</taxon>
        <taxon>Colocasia</taxon>
    </lineage>
</organism>
<evidence type="ECO:0008006" key="11">
    <source>
        <dbReference type="Google" id="ProtNLM"/>
    </source>
</evidence>
<evidence type="ECO:0000256" key="4">
    <source>
        <dbReference type="ARBA" id="ARBA00022729"/>
    </source>
</evidence>
<evidence type="ECO:0000256" key="5">
    <source>
        <dbReference type="ARBA" id="ARBA00022801"/>
    </source>
</evidence>
<dbReference type="InterPro" id="IPR035669">
    <property type="entry name" value="SGNH_plant_lipase-like"/>
</dbReference>
<dbReference type="GO" id="GO:0005576">
    <property type="term" value="C:extracellular region"/>
    <property type="evidence" value="ECO:0007669"/>
    <property type="project" value="UniProtKB-SubCell"/>
</dbReference>
<dbReference type="Gene3D" id="3.40.50.1110">
    <property type="entry name" value="SGNH hydrolase"/>
    <property type="match status" value="1"/>
</dbReference>
<evidence type="ECO:0000313" key="10">
    <source>
        <dbReference type="Proteomes" id="UP000652761"/>
    </source>
</evidence>
<dbReference type="InterPro" id="IPR036514">
    <property type="entry name" value="SGNH_hydro_sf"/>
</dbReference>
<dbReference type="PANTHER" id="PTHR45650">
    <property type="entry name" value="GDSL-LIKE LIPASE/ACYLHYDROLASE-RELATED"/>
    <property type="match status" value="1"/>
</dbReference>
<sequence>MLIRSSLMAPTTSQAGSLLIFLPILVLSASLTGSMGGEGPGHAASASPPGMFVFGSSLVDNGNNNFLPDAGARADYLPYGIDFPSGPSGRFSNGRNMVDALGELLKLPTRRIPPFFGPATKGPRILHGVNYASGGSGISDETRPARGRVISFNQQISNFEKTTLPQLGAQLARRERSLSEELPKYLFLVGTGGNDYLLNYFLGGSAVSVQTFTASLTSTFISQLKFSFLGTLPLQRLYGLGARKFVLVTVQPIGCVPVVREMLQPANGTCVEAMNEAALLFNTNLSSMVDLLKQQMPGSHLVYVNSYKIISDIMRSPAERGFRETNKPCCTTSGDGVLCKRGGRICDDRGSYLFFDGLHPTEAVNELIARKAYDSNLKNDVYPISVKQLAAIL</sequence>
<comment type="caution">
    <text evidence="9">The sequence shown here is derived from an EMBL/GenBank/DDBJ whole genome shotgun (WGS) entry which is preliminary data.</text>
</comment>
<evidence type="ECO:0000256" key="3">
    <source>
        <dbReference type="ARBA" id="ARBA00022525"/>
    </source>
</evidence>
<feature type="signal peptide" evidence="8">
    <location>
        <begin position="1"/>
        <end position="36"/>
    </location>
</feature>
<keyword evidence="4 8" id="KW-0732">Signal</keyword>
<dbReference type="CDD" id="cd01837">
    <property type="entry name" value="SGNH_plant_lipase_like"/>
    <property type="match status" value="1"/>
</dbReference>
<gene>
    <name evidence="9" type="ORF">Taro_016995</name>
</gene>
<evidence type="ECO:0000256" key="2">
    <source>
        <dbReference type="ARBA" id="ARBA00008668"/>
    </source>
</evidence>
<protein>
    <recommendedName>
        <fullName evidence="11">GDSL esterase/lipase</fullName>
    </recommendedName>
</protein>
<comment type="subcellular location">
    <subcellularLocation>
        <location evidence="1">Secreted</location>
    </subcellularLocation>
</comment>
<reference evidence="9" key="1">
    <citation type="submission" date="2017-07" db="EMBL/GenBank/DDBJ databases">
        <title>Taro Niue Genome Assembly and Annotation.</title>
        <authorList>
            <person name="Atibalentja N."/>
            <person name="Keating K."/>
            <person name="Fields C.J."/>
        </authorList>
    </citation>
    <scope>NUCLEOTIDE SEQUENCE</scope>
    <source>
        <strain evidence="9">Niue_2</strain>
        <tissue evidence="9">Leaf</tissue>
    </source>
</reference>
<evidence type="ECO:0000256" key="1">
    <source>
        <dbReference type="ARBA" id="ARBA00004613"/>
    </source>
</evidence>
<keyword evidence="6" id="KW-0442">Lipid degradation</keyword>
<evidence type="ECO:0000313" key="9">
    <source>
        <dbReference type="EMBL" id="MQL84489.1"/>
    </source>
</evidence>
<accession>A0A843UY04</accession>
<dbReference type="InterPro" id="IPR051238">
    <property type="entry name" value="GDSL_esterase/lipase"/>
</dbReference>
<dbReference type="GO" id="GO:0016042">
    <property type="term" value="P:lipid catabolic process"/>
    <property type="evidence" value="ECO:0007669"/>
    <property type="project" value="UniProtKB-KW"/>
</dbReference>
<dbReference type="AlphaFoldDB" id="A0A843UY04"/>